<proteinExistence type="predicted"/>
<name>A0ABW1CIF0_9ACTN</name>
<reference evidence="2" key="1">
    <citation type="journal article" date="2019" name="Int. J. Syst. Evol. Microbiol.">
        <title>The Global Catalogue of Microorganisms (GCM) 10K type strain sequencing project: providing services to taxonomists for standard genome sequencing and annotation.</title>
        <authorList>
            <consortium name="The Broad Institute Genomics Platform"/>
            <consortium name="The Broad Institute Genome Sequencing Center for Infectious Disease"/>
            <person name="Wu L."/>
            <person name="Ma J."/>
        </authorList>
    </citation>
    <scope>NUCLEOTIDE SEQUENCE [LARGE SCALE GENOMIC DNA]</scope>
    <source>
        <strain evidence="2">CCUG 53903</strain>
    </source>
</reference>
<gene>
    <name evidence="1" type="ORF">ACFPZ3_13735</name>
</gene>
<comment type="caution">
    <text evidence="1">The sequence shown here is derived from an EMBL/GenBank/DDBJ whole genome shotgun (WGS) entry which is preliminary data.</text>
</comment>
<keyword evidence="2" id="KW-1185">Reference proteome</keyword>
<dbReference type="EMBL" id="JBHSPA010000017">
    <property type="protein sequence ID" value="MFC5824917.1"/>
    <property type="molecule type" value="Genomic_DNA"/>
</dbReference>
<evidence type="ECO:0000313" key="1">
    <source>
        <dbReference type="EMBL" id="MFC5824917.1"/>
    </source>
</evidence>
<evidence type="ECO:0000313" key="2">
    <source>
        <dbReference type="Proteomes" id="UP001596058"/>
    </source>
</evidence>
<sequence>MSEDFAKLPPATSVRLIDFDEARVVPGIVPNTFILVVSGTKPYLNMKVRLSPLVYIRQPEFWGIEVVGSLPGVGLPATAPYTVSIPLDGILGTKGIEVIGATTRKTFEVP</sequence>
<dbReference type="Proteomes" id="UP001596058">
    <property type="component" value="Unassembled WGS sequence"/>
</dbReference>
<protein>
    <submittedName>
        <fullName evidence="1">Uncharacterized protein</fullName>
    </submittedName>
</protein>
<organism evidence="1 2">
    <name type="scientific">Nonomuraea insulae</name>
    <dbReference type="NCBI Taxonomy" id="1616787"/>
    <lineage>
        <taxon>Bacteria</taxon>
        <taxon>Bacillati</taxon>
        <taxon>Actinomycetota</taxon>
        <taxon>Actinomycetes</taxon>
        <taxon>Streptosporangiales</taxon>
        <taxon>Streptosporangiaceae</taxon>
        <taxon>Nonomuraea</taxon>
    </lineage>
</organism>
<dbReference type="RefSeq" id="WP_379514438.1">
    <property type="nucleotide sequence ID" value="NZ_JBHSPA010000017.1"/>
</dbReference>
<accession>A0ABW1CIF0</accession>